<dbReference type="OrthoDB" id="5354816at2"/>
<evidence type="ECO:0000313" key="1">
    <source>
        <dbReference type="EMBL" id="REE99486.1"/>
    </source>
</evidence>
<comment type="caution">
    <text evidence="1">The sequence shown here is derived from an EMBL/GenBank/DDBJ whole genome shotgun (WGS) entry which is preliminary data.</text>
</comment>
<accession>A0A3D9SU62</accession>
<sequence>MGLAMSYLRLPPSLEGERDPGRIAALVFGARDWRRRHPADRVLDVGGAWQALHYLITGDPWDGRPPESDIVCGGRLLTEDGADAPGGLGFDVIYLEPERVRPAAEHLTATPFDRIAERFDLPVMVAAEVQDAKLMDPGARDRVLRPSYERLTRLFASAAAEGQAVFKAMAPQDS</sequence>
<dbReference type="InterPro" id="IPR035944">
    <property type="entry name" value="YfbM-like_sf"/>
</dbReference>
<dbReference type="Pfam" id="PF08974">
    <property type="entry name" value="DUF1877"/>
    <property type="match status" value="1"/>
</dbReference>
<organism evidence="1 2">
    <name type="scientific">Thermomonospora umbrina</name>
    <dbReference type="NCBI Taxonomy" id="111806"/>
    <lineage>
        <taxon>Bacteria</taxon>
        <taxon>Bacillati</taxon>
        <taxon>Actinomycetota</taxon>
        <taxon>Actinomycetes</taxon>
        <taxon>Streptosporangiales</taxon>
        <taxon>Thermomonosporaceae</taxon>
        <taxon>Thermomonospora</taxon>
    </lineage>
</organism>
<dbReference type="EMBL" id="QTTT01000001">
    <property type="protein sequence ID" value="REE99486.1"/>
    <property type="molecule type" value="Genomic_DNA"/>
</dbReference>
<dbReference type="Gene3D" id="3.40.1760.10">
    <property type="entry name" value="YfbM-like super family"/>
    <property type="match status" value="1"/>
</dbReference>
<dbReference type="AlphaFoldDB" id="A0A3D9SU62"/>
<proteinExistence type="predicted"/>
<keyword evidence="2" id="KW-1185">Reference proteome</keyword>
<protein>
    <submittedName>
        <fullName evidence="1">Uncharacterized protein DUF1877</fullName>
    </submittedName>
</protein>
<dbReference type="Proteomes" id="UP000256661">
    <property type="component" value="Unassembled WGS sequence"/>
</dbReference>
<reference evidence="1 2" key="1">
    <citation type="submission" date="2018-08" db="EMBL/GenBank/DDBJ databases">
        <title>Sequencing the genomes of 1000 actinobacteria strains.</title>
        <authorList>
            <person name="Klenk H.-P."/>
        </authorList>
    </citation>
    <scope>NUCLEOTIDE SEQUENCE [LARGE SCALE GENOMIC DNA]</scope>
    <source>
        <strain evidence="1 2">DSM 43927</strain>
    </source>
</reference>
<dbReference type="RefSeq" id="WP_116024784.1">
    <property type="nucleotide sequence ID" value="NZ_QTTT01000001.1"/>
</dbReference>
<evidence type="ECO:0000313" key="2">
    <source>
        <dbReference type="Proteomes" id="UP000256661"/>
    </source>
</evidence>
<dbReference type="InterPro" id="IPR015068">
    <property type="entry name" value="DUF1877"/>
</dbReference>
<dbReference type="SUPFAM" id="SSF111069">
    <property type="entry name" value="Hypothetical protein yfbM"/>
    <property type="match status" value="1"/>
</dbReference>
<gene>
    <name evidence="1" type="ORF">DFJ69_4999</name>
</gene>
<name>A0A3D9SU62_9ACTN</name>